<keyword evidence="7" id="KW-1185">Reference proteome</keyword>
<keyword evidence="3 5" id="KW-0175">Coiled coil</keyword>
<dbReference type="GO" id="GO:0005813">
    <property type="term" value="C:centrosome"/>
    <property type="evidence" value="ECO:0007669"/>
    <property type="project" value="UniProtKB-SubCell"/>
</dbReference>
<evidence type="ECO:0000256" key="4">
    <source>
        <dbReference type="ARBA" id="ARBA00023212"/>
    </source>
</evidence>
<dbReference type="InterPro" id="IPR052116">
    <property type="entry name" value="Centro_Cilium_Assembly"/>
</dbReference>
<evidence type="ECO:0000313" key="6">
    <source>
        <dbReference type="EMBL" id="CAD5117933.1"/>
    </source>
</evidence>
<dbReference type="SMART" id="SM00368">
    <property type="entry name" value="LRR_RI"/>
    <property type="match status" value="3"/>
</dbReference>
<dbReference type="GO" id="GO:0005886">
    <property type="term" value="C:plasma membrane"/>
    <property type="evidence" value="ECO:0007669"/>
    <property type="project" value="TreeGrafter"/>
</dbReference>
<evidence type="ECO:0000313" key="7">
    <source>
        <dbReference type="Proteomes" id="UP000549394"/>
    </source>
</evidence>
<gene>
    <name evidence="6" type="ORF">DGYR_LOCUS6394</name>
</gene>
<dbReference type="PANTHER" id="PTHR23170">
    <property type="entry name" value="NY-REN-58 ANTIGEN"/>
    <property type="match status" value="1"/>
</dbReference>
<keyword evidence="4" id="KW-0206">Cytoskeleton</keyword>
<organism evidence="6 7">
    <name type="scientific">Dimorphilus gyrociliatus</name>
    <dbReference type="NCBI Taxonomy" id="2664684"/>
    <lineage>
        <taxon>Eukaryota</taxon>
        <taxon>Metazoa</taxon>
        <taxon>Spiralia</taxon>
        <taxon>Lophotrochozoa</taxon>
        <taxon>Annelida</taxon>
        <taxon>Polychaeta</taxon>
        <taxon>Polychaeta incertae sedis</taxon>
        <taxon>Dinophilidae</taxon>
        <taxon>Dimorphilus</taxon>
    </lineage>
</organism>
<evidence type="ECO:0000256" key="2">
    <source>
        <dbReference type="ARBA" id="ARBA00022490"/>
    </source>
</evidence>
<evidence type="ECO:0000256" key="1">
    <source>
        <dbReference type="ARBA" id="ARBA00004300"/>
    </source>
</evidence>
<protein>
    <submittedName>
        <fullName evidence="6">Uncharacterized protein</fullName>
    </submittedName>
</protein>
<dbReference type="AlphaFoldDB" id="A0A7I8VRG2"/>
<dbReference type="Gene3D" id="3.80.10.10">
    <property type="entry name" value="Ribonuclease Inhibitor"/>
    <property type="match status" value="2"/>
</dbReference>
<dbReference type="EMBL" id="CAJFCJ010000007">
    <property type="protein sequence ID" value="CAD5117933.1"/>
    <property type="molecule type" value="Genomic_DNA"/>
</dbReference>
<proteinExistence type="predicted"/>
<name>A0A7I8VRG2_9ANNE</name>
<evidence type="ECO:0000256" key="3">
    <source>
        <dbReference type="ARBA" id="ARBA00023054"/>
    </source>
</evidence>
<evidence type="ECO:0000256" key="5">
    <source>
        <dbReference type="SAM" id="Coils"/>
    </source>
</evidence>
<accession>A0A7I8VRG2</accession>
<feature type="coiled-coil region" evidence="5">
    <location>
        <begin position="417"/>
        <end position="473"/>
    </location>
</feature>
<dbReference type="InterPro" id="IPR001611">
    <property type="entry name" value="Leu-rich_rpt"/>
</dbReference>
<feature type="coiled-coil region" evidence="5">
    <location>
        <begin position="346"/>
        <end position="380"/>
    </location>
</feature>
<sequence>MLEEFRRIYIQCCGEQKHEPQDSIIRAFKHVVTKSSGVLLNLSTLSLSFASCVALGKALEGDDVIGELYLNDCMLSDECAEHLLRGLTKHLKCTKLEMKGNQLRGTAARAFCHLLRYNKRLTNVVLEWNSLGMLDDAFGDLCDGLAENTSVKVLDLRNNQISMDGAKHISSALKRNRSLRELDLRWNNCGLIGAKSILDALSSNKIINRLEIAGNNSPSDIIKSIEAAIGSNCDNSSLKRQSEERTRLLTKQLAFTEKEKQQKVSSALTLLEKQEEASRLADIASRDRIIALQDALHERHSHFEALASKLTIAESENILSSSKVEELQALLEASREERSAIVSANQHQLKTERDKSLKAIAKLEKELTEVTEKLLSSEGQTEHLRRQLEHERNNVCELKEQLAKTKADLKLAIGTSEEKITAERAKARQQLREENDRAKREADERVQRVERERMDLEEELRRARATAASEKTAMEQMIADVRTRERSSQEARVSVAEEKARASLASKDEIQSQLSQANNELSESRLEISRLERAKQQMQRKIDELERISVEVQAERSEQNTLKERVTTLERQLKETNSKRMIDNESHSAEVDRINHKLRLREEELDRMRMEHSQKASLLQSALTTFIAPSSTGHGTSTAAL</sequence>
<keyword evidence="2" id="KW-0963">Cytoplasm</keyword>
<dbReference type="OrthoDB" id="8436363at2759"/>
<comment type="caution">
    <text evidence="6">The sequence shown here is derived from an EMBL/GenBank/DDBJ whole genome shotgun (WGS) entry which is preliminary data.</text>
</comment>
<dbReference type="Pfam" id="PF13516">
    <property type="entry name" value="LRR_6"/>
    <property type="match status" value="2"/>
</dbReference>
<dbReference type="InterPro" id="IPR032675">
    <property type="entry name" value="LRR_dom_sf"/>
</dbReference>
<dbReference type="Proteomes" id="UP000549394">
    <property type="component" value="Unassembled WGS sequence"/>
</dbReference>
<feature type="coiled-coil region" evidence="5">
    <location>
        <begin position="507"/>
        <end position="611"/>
    </location>
</feature>
<comment type="subcellular location">
    <subcellularLocation>
        <location evidence="1">Cytoplasm</location>
        <location evidence="1">Cytoskeleton</location>
        <location evidence="1">Microtubule organizing center</location>
        <location evidence="1">Centrosome</location>
    </subcellularLocation>
</comment>
<dbReference type="PANTHER" id="PTHR23170:SF3">
    <property type="entry name" value="LEUCINE-RICH REPEAT-CONTAINING PROTEIN 45"/>
    <property type="match status" value="1"/>
</dbReference>
<reference evidence="6 7" key="1">
    <citation type="submission" date="2020-08" db="EMBL/GenBank/DDBJ databases">
        <authorList>
            <person name="Hejnol A."/>
        </authorList>
    </citation>
    <scope>NUCLEOTIDE SEQUENCE [LARGE SCALE GENOMIC DNA]</scope>
</reference>
<dbReference type="SUPFAM" id="SSF52047">
    <property type="entry name" value="RNI-like"/>
    <property type="match status" value="1"/>
</dbReference>